<evidence type="ECO:0000256" key="6">
    <source>
        <dbReference type="ARBA" id="ARBA00023212"/>
    </source>
</evidence>
<dbReference type="GO" id="GO:0005885">
    <property type="term" value="C:Arp2/3 protein complex"/>
    <property type="evidence" value="ECO:0007669"/>
    <property type="project" value="UniProtKB-UniRule"/>
</dbReference>
<keyword evidence="3 8" id="KW-0853">WD repeat</keyword>
<dbReference type="GO" id="GO:0030479">
    <property type="term" value="C:actin cortical patch"/>
    <property type="evidence" value="ECO:0007669"/>
    <property type="project" value="UniProtKB-SubCell"/>
</dbReference>
<dbReference type="AlphaFoldDB" id="F4RKX3"/>
<keyword evidence="6 7" id="KW-0206">Cytoskeleton</keyword>
<comment type="similarity">
    <text evidence="1 7">Belongs to the WD repeat ARPC1 family.</text>
</comment>
<evidence type="ECO:0000256" key="5">
    <source>
        <dbReference type="ARBA" id="ARBA00023203"/>
    </source>
</evidence>
<dbReference type="HOGENOM" id="CLU_034396_1_0_1"/>
<accession>F4RKX3</accession>
<evidence type="ECO:0000256" key="3">
    <source>
        <dbReference type="ARBA" id="ARBA00022574"/>
    </source>
</evidence>
<evidence type="ECO:0000256" key="7">
    <source>
        <dbReference type="PIRNR" id="PIRNR038093"/>
    </source>
</evidence>
<dbReference type="PROSITE" id="PS50294">
    <property type="entry name" value="WD_REPEATS_REGION"/>
    <property type="match status" value="1"/>
</dbReference>
<dbReference type="GO" id="GO:0051015">
    <property type="term" value="F:actin filament binding"/>
    <property type="evidence" value="ECO:0007669"/>
    <property type="project" value="EnsemblFungi"/>
</dbReference>
<dbReference type="eggNOG" id="KOG1523">
    <property type="taxonomic scope" value="Eukaryota"/>
</dbReference>
<dbReference type="Pfam" id="PF00400">
    <property type="entry name" value="WD40"/>
    <property type="match status" value="2"/>
</dbReference>
<dbReference type="VEuPathDB" id="FungiDB:MELLADRAFT_43380"/>
<organism evidence="11">
    <name type="scientific">Melampsora larici-populina (strain 98AG31 / pathotype 3-4-7)</name>
    <name type="common">Poplar leaf rust fungus</name>
    <dbReference type="NCBI Taxonomy" id="747676"/>
    <lineage>
        <taxon>Eukaryota</taxon>
        <taxon>Fungi</taxon>
        <taxon>Dikarya</taxon>
        <taxon>Basidiomycota</taxon>
        <taxon>Pucciniomycotina</taxon>
        <taxon>Pucciniomycetes</taxon>
        <taxon>Pucciniales</taxon>
        <taxon>Melampsoraceae</taxon>
        <taxon>Melampsora</taxon>
    </lineage>
</organism>
<name>F4RKX3_MELLP</name>
<evidence type="ECO:0000256" key="1">
    <source>
        <dbReference type="ARBA" id="ARBA00006260"/>
    </source>
</evidence>
<reference evidence="11" key="1">
    <citation type="journal article" date="2011" name="Proc. Natl. Acad. Sci. U.S.A.">
        <title>Obligate biotrophy features unraveled by the genomic analysis of rust fungi.</title>
        <authorList>
            <person name="Duplessis S."/>
            <person name="Cuomo C.A."/>
            <person name="Lin Y.-C."/>
            <person name="Aerts A."/>
            <person name="Tisserant E."/>
            <person name="Veneault-Fourrey C."/>
            <person name="Joly D.L."/>
            <person name="Hacquard S."/>
            <person name="Amselem J."/>
            <person name="Cantarel B.L."/>
            <person name="Chiu R."/>
            <person name="Coutinho P.M."/>
            <person name="Feau N."/>
            <person name="Field M."/>
            <person name="Frey P."/>
            <person name="Gelhaye E."/>
            <person name="Goldberg J."/>
            <person name="Grabherr M.G."/>
            <person name="Kodira C.D."/>
            <person name="Kohler A."/>
            <person name="Kuees U."/>
            <person name="Lindquist E.A."/>
            <person name="Lucas S.M."/>
            <person name="Mago R."/>
            <person name="Mauceli E."/>
            <person name="Morin E."/>
            <person name="Murat C."/>
            <person name="Pangilinan J.L."/>
            <person name="Park R."/>
            <person name="Pearson M."/>
            <person name="Quesneville H."/>
            <person name="Rouhier N."/>
            <person name="Sakthikumar S."/>
            <person name="Salamov A.A."/>
            <person name="Schmutz J."/>
            <person name="Selles B."/>
            <person name="Shapiro H."/>
            <person name="Tanguay P."/>
            <person name="Tuskan G.A."/>
            <person name="Henrissat B."/>
            <person name="Van de Peer Y."/>
            <person name="Rouze P."/>
            <person name="Ellis J.G."/>
            <person name="Dodds P.N."/>
            <person name="Schein J.E."/>
            <person name="Zhong S."/>
            <person name="Hamelin R.C."/>
            <person name="Grigoriev I.V."/>
            <person name="Szabo L.J."/>
            <person name="Martin F."/>
        </authorList>
    </citation>
    <scope>NUCLEOTIDE SEQUENCE [LARGE SCALE GENOMIC DNA]</scope>
    <source>
        <strain evidence="11">98AG31 / pathotype 3-4-7</strain>
    </source>
</reference>
<dbReference type="OrthoDB" id="406844at2759"/>
<dbReference type="PROSITE" id="PS50082">
    <property type="entry name" value="WD_REPEATS_2"/>
    <property type="match status" value="1"/>
</dbReference>
<keyword evidence="11" id="KW-1185">Reference proteome</keyword>
<dbReference type="Proteomes" id="UP000001072">
    <property type="component" value="Unassembled WGS sequence"/>
</dbReference>
<feature type="repeat" description="WD" evidence="8">
    <location>
        <begin position="50"/>
        <end position="84"/>
    </location>
</feature>
<dbReference type="GO" id="GO:0043130">
    <property type="term" value="F:ubiquitin binding"/>
    <property type="evidence" value="ECO:0007669"/>
    <property type="project" value="EnsemblFungi"/>
</dbReference>
<proteinExistence type="inferred from homology"/>
<dbReference type="InterPro" id="IPR015943">
    <property type="entry name" value="WD40/YVTN_repeat-like_dom_sf"/>
</dbReference>
<evidence type="ECO:0000256" key="8">
    <source>
        <dbReference type="PROSITE-ProRule" id="PRU00221"/>
    </source>
</evidence>
<dbReference type="Gene3D" id="2.130.10.10">
    <property type="entry name" value="YVTN repeat-like/Quinoprotein amine dehydrogenase"/>
    <property type="match status" value="1"/>
</dbReference>
<dbReference type="InterPro" id="IPR001680">
    <property type="entry name" value="WD40_rpt"/>
</dbReference>
<keyword evidence="4" id="KW-0677">Repeat</keyword>
<dbReference type="GeneID" id="18928108"/>
<dbReference type="SUPFAM" id="SSF50978">
    <property type="entry name" value="WD40 repeat-like"/>
    <property type="match status" value="1"/>
</dbReference>
<comment type="function">
    <text evidence="7">Functions as component of the Arp2/3 complex which is involved in regulation of actin polymerization and together with an activating nucleation-promoting factor (NPF) mediates the formation of branched actin networks.</text>
</comment>
<evidence type="ECO:0000256" key="2">
    <source>
        <dbReference type="ARBA" id="ARBA00022490"/>
    </source>
</evidence>
<dbReference type="KEGG" id="mlr:MELLADRAFT_43380"/>
<dbReference type="PANTHER" id="PTHR10709:SF2">
    <property type="entry name" value="ACTIN-RELATED PROTEIN 2_3 COMPLEX SUBUNIT"/>
    <property type="match status" value="1"/>
</dbReference>
<evidence type="ECO:0000313" key="10">
    <source>
        <dbReference type="EMBL" id="EGG06962.1"/>
    </source>
</evidence>
<dbReference type="GO" id="GO:2000601">
    <property type="term" value="P:positive regulation of Arp2/3 complex-mediated actin nucleation"/>
    <property type="evidence" value="ECO:0007669"/>
    <property type="project" value="EnsemblFungi"/>
</dbReference>
<keyword evidence="5 7" id="KW-0009">Actin-binding</keyword>
<dbReference type="InterPro" id="IPR036322">
    <property type="entry name" value="WD40_repeat_dom_sf"/>
</dbReference>
<dbReference type="STRING" id="747676.F4RKX3"/>
<comment type="subcellular location">
    <subcellularLocation>
        <location evidence="7">Cytoplasm</location>
        <location evidence="7">Cytoskeleton</location>
        <location evidence="7">Actin patch</location>
    </subcellularLocation>
</comment>
<keyword evidence="2 7" id="KW-0963">Cytoplasm</keyword>
<dbReference type="InterPro" id="IPR017383">
    <property type="entry name" value="ARPC1"/>
</dbReference>
<sequence length="410" mass="43624">MAVQVNQLSTTAITAHAFNADRSQLSVCENTNEVKLYSKSGSGWSLTETLTDHDKVVTSIDWAPNRNQIVTASQDRNAYVWNYEIDPLDPSSKARWHPTLVLLRLNRSATVVKWSPDEQKFAVGSGSRTIAVCQYDHESNWWVAKHIKKPLRSTVLALDWHPNSVLLASGAADGRCRVFSAFIKGVDSKPAPNKWGERLPFNTVCGDFGSPAGGWVHDVAFSPSGDALAFVSHDATVTVVYPSGADQPPSAIWTIKLASLPLLSLCFCTEDVFVTAGHDCQPVLFSGDQGNGWQQVKSLDEQKGGGSAQQQRGGNPAGGIGRLNNEAFNLFRAADSRGVTGPSGGAVAGGNRAGVDTVHSNTITSIRPFSGASGSVNQVSTSGVDGKVVIWNLQSGGLGGVTKGMGNMRM</sequence>
<dbReference type="PANTHER" id="PTHR10709">
    <property type="entry name" value="ACTIN-RELATED PROTEIN 2/3 COMPLEX SUBUNIT 1"/>
    <property type="match status" value="1"/>
</dbReference>
<dbReference type="EMBL" id="GL883106">
    <property type="protein sequence ID" value="EGG06962.1"/>
    <property type="molecule type" value="Genomic_DNA"/>
</dbReference>
<dbReference type="SMART" id="SM00320">
    <property type="entry name" value="WD40"/>
    <property type="match status" value="6"/>
</dbReference>
<evidence type="ECO:0000313" key="11">
    <source>
        <dbReference type="Proteomes" id="UP000001072"/>
    </source>
</evidence>
<evidence type="ECO:0000256" key="4">
    <source>
        <dbReference type="ARBA" id="ARBA00022737"/>
    </source>
</evidence>
<gene>
    <name evidence="10" type="ORF">MELLADRAFT_43380</name>
</gene>
<dbReference type="GO" id="GO:0034314">
    <property type="term" value="P:Arp2/3 complex-mediated actin nucleation"/>
    <property type="evidence" value="ECO:0007669"/>
    <property type="project" value="UniProtKB-UniRule"/>
</dbReference>
<dbReference type="FunCoup" id="F4RKX3">
    <property type="interactions" value="386"/>
</dbReference>
<dbReference type="PIRSF" id="PIRSF038093">
    <property type="entry name" value="ARP2/3_su1"/>
    <property type="match status" value="1"/>
</dbReference>
<feature type="region of interest" description="Disordered" evidence="9">
    <location>
        <begin position="298"/>
        <end position="319"/>
    </location>
</feature>
<dbReference type="GO" id="GO:0044396">
    <property type="term" value="P:actin cortical patch organization"/>
    <property type="evidence" value="ECO:0007669"/>
    <property type="project" value="EnsemblFungi"/>
</dbReference>
<protein>
    <recommendedName>
        <fullName evidence="7">Actin-related protein 2/3 complex subunit</fullName>
    </recommendedName>
</protein>
<dbReference type="InParanoid" id="F4RKX3"/>
<dbReference type="RefSeq" id="XP_007409922.1">
    <property type="nucleotide sequence ID" value="XM_007409860.1"/>
</dbReference>
<evidence type="ECO:0000256" key="9">
    <source>
        <dbReference type="SAM" id="MobiDB-lite"/>
    </source>
</evidence>